<feature type="chain" id="PRO_5012037053" evidence="1">
    <location>
        <begin position="24"/>
        <end position="184"/>
    </location>
</feature>
<protein>
    <submittedName>
        <fullName evidence="2">Uncharacterized protein</fullName>
    </submittedName>
</protein>
<accession>A0A238C2Z8</accession>
<organism evidence="2 3">
    <name type="scientific">Onchocerca flexuosa</name>
    <dbReference type="NCBI Taxonomy" id="387005"/>
    <lineage>
        <taxon>Eukaryota</taxon>
        <taxon>Metazoa</taxon>
        <taxon>Ecdysozoa</taxon>
        <taxon>Nematoda</taxon>
        <taxon>Chromadorea</taxon>
        <taxon>Rhabditida</taxon>
        <taxon>Spirurina</taxon>
        <taxon>Spiruromorpha</taxon>
        <taxon>Filarioidea</taxon>
        <taxon>Onchocercidae</taxon>
        <taxon>Onchocerca</taxon>
    </lineage>
</organism>
<dbReference type="OrthoDB" id="5784630at2759"/>
<feature type="signal peptide" evidence="1">
    <location>
        <begin position="1"/>
        <end position="23"/>
    </location>
</feature>
<sequence length="184" mass="20590">MNTVILTLTSIWLLSSFSTLIFASITCMSCATKHAVTHWNKFMNYRVINSRTGTLMDDHSCENPQNLTCNGLCYIFQISGISKMDGTKKIFAMAQGCSVGLFDGGVRCFDRPIIWRGRGGNFNLDGHYCLCDGDLCNRNPKKSIQYPTKFYAERQKIGSISRRSSISIIAMSIIYLNVAVNELV</sequence>
<reference evidence="2 3" key="1">
    <citation type="submission" date="2015-12" db="EMBL/GenBank/DDBJ databases">
        <title>Draft genome of the nematode, Onchocerca flexuosa.</title>
        <authorList>
            <person name="Mitreva M."/>
        </authorList>
    </citation>
    <scope>NUCLEOTIDE SEQUENCE [LARGE SCALE GENOMIC DNA]</scope>
    <source>
        <strain evidence="2">Red Deer</strain>
    </source>
</reference>
<keyword evidence="3" id="KW-1185">Reference proteome</keyword>
<evidence type="ECO:0000313" key="3">
    <source>
        <dbReference type="Proteomes" id="UP000242913"/>
    </source>
</evidence>
<evidence type="ECO:0000313" key="2">
    <source>
        <dbReference type="EMBL" id="OZC11842.1"/>
    </source>
</evidence>
<keyword evidence="1" id="KW-0732">Signal</keyword>
<gene>
    <name evidence="2" type="ORF">X798_01023</name>
</gene>
<evidence type="ECO:0000256" key="1">
    <source>
        <dbReference type="SAM" id="SignalP"/>
    </source>
</evidence>
<dbReference type="EMBL" id="KZ269979">
    <property type="protein sequence ID" value="OZC11842.1"/>
    <property type="molecule type" value="Genomic_DNA"/>
</dbReference>
<dbReference type="Proteomes" id="UP000242913">
    <property type="component" value="Unassembled WGS sequence"/>
</dbReference>
<proteinExistence type="predicted"/>
<name>A0A238C2Z8_9BILA</name>
<dbReference type="AlphaFoldDB" id="A0A238C2Z8"/>